<dbReference type="SUPFAM" id="SSF56672">
    <property type="entry name" value="DNA/RNA polymerases"/>
    <property type="match status" value="1"/>
</dbReference>
<keyword evidence="5" id="KW-0808">Transferase</keyword>
<keyword evidence="16" id="KW-1185">Reference proteome</keyword>
<dbReference type="SUPFAM" id="SSF53098">
    <property type="entry name" value="Ribonuclease H-like"/>
    <property type="match status" value="1"/>
</dbReference>
<evidence type="ECO:0000256" key="13">
    <source>
        <dbReference type="PROSITE-ProRule" id="PRU00282"/>
    </source>
</evidence>
<evidence type="ECO:0000256" key="9">
    <source>
        <dbReference type="ARBA" id="ARBA00022932"/>
    </source>
</evidence>
<comment type="similarity">
    <text evidence="3">Belongs to the mitochondrial carrier (TC 2.A.29) family.</text>
</comment>
<dbReference type="GO" id="GO:0006260">
    <property type="term" value="P:DNA replication"/>
    <property type="evidence" value="ECO:0007669"/>
    <property type="project" value="UniProtKB-KW"/>
</dbReference>
<dbReference type="GO" id="GO:0003887">
    <property type="term" value="F:DNA-directed DNA polymerase activity"/>
    <property type="evidence" value="ECO:0007669"/>
    <property type="project" value="UniProtKB-KW"/>
</dbReference>
<keyword evidence="6 13" id="KW-0812">Transmembrane</keyword>
<evidence type="ECO:0000256" key="10">
    <source>
        <dbReference type="ARBA" id="ARBA00023125"/>
    </source>
</evidence>
<evidence type="ECO:0000256" key="5">
    <source>
        <dbReference type="ARBA" id="ARBA00022679"/>
    </source>
</evidence>
<dbReference type="Gene3D" id="1.10.287.690">
    <property type="entry name" value="Helix hairpin bin"/>
    <property type="match status" value="1"/>
</dbReference>
<dbReference type="OrthoDB" id="5871067at2759"/>
<comment type="similarity">
    <text evidence="2">Belongs to the DNA polymerase type-B family.</text>
</comment>
<dbReference type="PROSITE" id="PS50920">
    <property type="entry name" value="SOLCAR"/>
    <property type="match status" value="2"/>
</dbReference>
<evidence type="ECO:0000256" key="4">
    <source>
        <dbReference type="ARBA" id="ARBA00012417"/>
    </source>
</evidence>
<evidence type="ECO:0000256" key="7">
    <source>
        <dbReference type="ARBA" id="ARBA00022695"/>
    </source>
</evidence>
<evidence type="ECO:0000256" key="3">
    <source>
        <dbReference type="ARBA" id="ARBA00006375"/>
    </source>
</evidence>
<dbReference type="Gene3D" id="1.50.40.10">
    <property type="entry name" value="Mitochondrial carrier domain"/>
    <property type="match status" value="1"/>
</dbReference>
<evidence type="ECO:0000256" key="11">
    <source>
        <dbReference type="ARBA" id="ARBA00023136"/>
    </source>
</evidence>
<comment type="catalytic activity">
    <reaction evidence="12">
        <text>DNA(n) + a 2'-deoxyribonucleoside 5'-triphosphate = DNA(n+1) + diphosphate</text>
        <dbReference type="Rhea" id="RHEA:22508"/>
        <dbReference type="Rhea" id="RHEA-COMP:17339"/>
        <dbReference type="Rhea" id="RHEA-COMP:17340"/>
        <dbReference type="ChEBI" id="CHEBI:33019"/>
        <dbReference type="ChEBI" id="CHEBI:61560"/>
        <dbReference type="ChEBI" id="CHEBI:173112"/>
        <dbReference type="EC" id="2.7.7.7"/>
    </reaction>
</comment>
<feature type="domain" description="DNA-directed DNA polymerase family B mitochondria/virus" evidence="14">
    <location>
        <begin position="565"/>
        <end position="806"/>
    </location>
</feature>
<keyword evidence="11 13" id="KW-0472">Membrane</keyword>
<gene>
    <name evidence="15" type="ORF">PSYICH_LOCUS1466</name>
</gene>
<dbReference type="SUPFAM" id="SSF103506">
    <property type="entry name" value="Mitochondrial carrier"/>
    <property type="match status" value="1"/>
</dbReference>
<dbReference type="InterPro" id="IPR023211">
    <property type="entry name" value="DNA_pol_palm_dom_sf"/>
</dbReference>
<dbReference type="InterPro" id="IPR018108">
    <property type="entry name" value="MCP_transmembrane"/>
</dbReference>
<keyword evidence="9" id="KW-0239">DNA-directed DNA polymerase</keyword>
<dbReference type="GO" id="GO:0000166">
    <property type="term" value="F:nucleotide binding"/>
    <property type="evidence" value="ECO:0007669"/>
    <property type="project" value="InterPro"/>
</dbReference>
<evidence type="ECO:0000256" key="6">
    <source>
        <dbReference type="ARBA" id="ARBA00022692"/>
    </source>
</evidence>
<evidence type="ECO:0000259" key="14">
    <source>
        <dbReference type="Pfam" id="PF03175"/>
    </source>
</evidence>
<evidence type="ECO:0000313" key="15">
    <source>
        <dbReference type="EMBL" id="CAH1100939.1"/>
    </source>
</evidence>
<dbReference type="EC" id="2.7.7.7" evidence="4"/>
<dbReference type="PANTHER" id="PTHR33568">
    <property type="entry name" value="DNA POLYMERASE"/>
    <property type="match status" value="1"/>
</dbReference>
<feature type="repeat" description="Solcar" evidence="13">
    <location>
        <begin position="104"/>
        <end position="193"/>
    </location>
</feature>
<dbReference type="Pfam" id="PF03175">
    <property type="entry name" value="DNA_pol_B_2"/>
    <property type="match status" value="2"/>
</dbReference>
<evidence type="ECO:0000313" key="16">
    <source>
        <dbReference type="Proteomes" id="UP001153636"/>
    </source>
</evidence>
<feature type="domain" description="DNA-directed DNA polymerase family B mitochondria/virus" evidence="14">
    <location>
        <begin position="238"/>
        <end position="417"/>
    </location>
</feature>
<evidence type="ECO:0000256" key="8">
    <source>
        <dbReference type="ARBA" id="ARBA00022705"/>
    </source>
</evidence>
<keyword evidence="8" id="KW-0235">DNA replication</keyword>
<dbReference type="InterPro" id="IPR012337">
    <property type="entry name" value="RNaseH-like_sf"/>
</dbReference>
<evidence type="ECO:0000256" key="2">
    <source>
        <dbReference type="ARBA" id="ARBA00005755"/>
    </source>
</evidence>
<evidence type="ECO:0000256" key="1">
    <source>
        <dbReference type="ARBA" id="ARBA00004141"/>
    </source>
</evidence>
<dbReference type="InterPro" id="IPR023395">
    <property type="entry name" value="MCP_dom_sf"/>
</dbReference>
<dbReference type="InterPro" id="IPR004868">
    <property type="entry name" value="DNA-dir_DNA_pol_B_mt/vir"/>
</dbReference>
<dbReference type="Gene3D" id="3.40.960.10">
    <property type="entry name" value="VSR Endonuclease"/>
    <property type="match status" value="1"/>
</dbReference>
<dbReference type="GO" id="GO:0003677">
    <property type="term" value="F:DNA binding"/>
    <property type="evidence" value="ECO:0007669"/>
    <property type="project" value="UniProtKB-KW"/>
</dbReference>
<protein>
    <recommendedName>
        <fullName evidence="4">DNA-directed DNA polymerase</fullName>
        <ecNumber evidence="4">2.7.7.7</ecNumber>
    </recommendedName>
</protein>
<dbReference type="GO" id="GO:0042575">
    <property type="term" value="C:DNA polymerase complex"/>
    <property type="evidence" value="ECO:0007669"/>
    <property type="project" value="UniProtKB-ARBA"/>
</dbReference>
<comment type="subcellular location">
    <subcellularLocation>
        <location evidence="1">Membrane</location>
        <topology evidence="1">Multi-pass membrane protein</topology>
    </subcellularLocation>
</comment>
<keyword evidence="7" id="KW-0548">Nucleotidyltransferase</keyword>
<reference evidence="15" key="1">
    <citation type="submission" date="2022-01" db="EMBL/GenBank/DDBJ databases">
        <authorList>
            <person name="King R."/>
        </authorList>
    </citation>
    <scope>NUCLEOTIDE SEQUENCE</scope>
</reference>
<keyword evidence="10" id="KW-0238">DNA-binding</keyword>
<dbReference type="Pfam" id="PF00153">
    <property type="entry name" value="Mito_carr"/>
    <property type="match status" value="2"/>
</dbReference>
<feature type="repeat" description="Solcar" evidence="13">
    <location>
        <begin position="1"/>
        <end position="90"/>
    </location>
</feature>
<sequence length="976" mass="111781">MEFILGASAAMGACFFTNPLEVLKTRMQLQGELKAKGKHPVHYKNVFHAVYNIAKNDGVLALQKGLVPALWVQLFLNGMRLGTYQFANNHNILKDKNGNLIFTNTVIVSGIGGTLGQVMSSPMFLIKTHLQTQAATAIAVGHQHQHQGTWNALKTICKQNGVKGLFRGVSASIPRGAIGSISQLLGFDYSKQMLLKYEYFKDKKILTAFLSSMVGGVGISITMTPFDLIMTRLYNQPHNGGGFDHQFIFKYILSKTDITPDLIMRGTKLISMTVGNINFIDSLNYFPMALSKLPKAFGFSELKKGYFPHRFNTVAHQNYVGPMPPLEYYDPDNVKDEKAKEALVKWYAEKVEQNYVFDFQKEIVDYCISDVNILAQSCLKFRDLVIKETNVCPFMEATTIASSCNKVYRRNFLKPNTIGIIPKRGYRWRDNQSKVAIQWLVWEEHQRGVNIHHAAKGEEVRVAGVKVDGYCEDTKQVFEFEGCYYHGCPRCFTYQRDTPLHKDPSETLNSKYDTTLAKNERLRSLGYEVIEMWECDFKRRLTDNKELQNYTETHPYVKQTPLDPRDAFYGGRTGNTVEYYKAMEDEKIKYVDVCSLYPWVCKYGKFPVGHPKVYVGSECPPLASSSGLVKCKILPPRDLFHPVLPQKMNDKLMFVLCRKCGQNLNYEKCQHSNEERALTGTWVTEEVLKAVEMGYTILEIYEVWAYETIQFSNNVSGLFTTMMNKFIKIKQESSGWPANCKTDTEKDQYIERFLQREDIHLEFSKIVDNPGLRSLAKLMLNSFWGKFGQRENQPKTSIINNTAEFFKIMSDPSIYVNTVLPIGDEGNTLIVNWEYREEASDSLSTVNVVIAAFVTAQARLKLYDSLEKLDKRALYYDTDSVIYVSRPKEYDVPTGEFVGDMTDELEKEGLGSYITEFVSGGPKNYAYKFWSTMEQKEKLLMQVEKVYFIQATWIVYQKFIKLKEYQLFIKVLGLCT</sequence>
<dbReference type="Proteomes" id="UP001153636">
    <property type="component" value="Chromosome 10"/>
</dbReference>
<evidence type="ECO:0000256" key="12">
    <source>
        <dbReference type="ARBA" id="ARBA00049244"/>
    </source>
</evidence>
<dbReference type="EMBL" id="OV651822">
    <property type="protein sequence ID" value="CAH1100939.1"/>
    <property type="molecule type" value="Genomic_DNA"/>
</dbReference>
<accession>A0A9P0G3T0</accession>
<dbReference type="PANTHER" id="PTHR33568:SF3">
    <property type="entry name" value="DNA-DIRECTED DNA POLYMERASE"/>
    <property type="match status" value="1"/>
</dbReference>
<organism evidence="15 16">
    <name type="scientific">Psylliodes chrysocephalus</name>
    <dbReference type="NCBI Taxonomy" id="3402493"/>
    <lineage>
        <taxon>Eukaryota</taxon>
        <taxon>Metazoa</taxon>
        <taxon>Ecdysozoa</taxon>
        <taxon>Arthropoda</taxon>
        <taxon>Hexapoda</taxon>
        <taxon>Insecta</taxon>
        <taxon>Pterygota</taxon>
        <taxon>Neoptera</taxon>
        <taxon>Endopterygota</taxon>
        <taxon>Coleoptera</taxon>
        <taxon>Polyphaga</taxon>
        <taxon>Cucujiformia</taxon>
        <taxon>Chrysomeloidea</taxon>
        <taxon>Chrysomelidae</taxon>
        <taxon>Galerucinae</taxon>
        <taxon>Alticini</taxon>
        <taxon>Psylliodes</taxon>
    </lineage>
</organism>
<dbReference type="InterPro" id="IPR043502">
    <property type="entry name" value="DNA/RNA_pol_sf"/>
</dbReference>
<dbReference type="AlphaFoldDB" id="A0A9P0G3T0"/>
<dbReference type="Gene3D" id="3.90.1600.10">
    <property type="entry name" value="Palm domain of DNA polymerase"/>
    <property type="match status" value="1"/>
</dbReference>
<proteinExistence type="inferred from homology"/>
<dbReference type="GO" id="GO:0016020">
    <property type="term" value="C:membrane"/>
    <property type="evidence" value="ECO:0007669"/>
    <property type="project" value="UniProtKB-SubCell"/>
</dbReference>
<name>A0A9P0G3T0_9CUCU</name>